<evidence type="ECO:0000256" key="4">
    <source>
        <dbReference type="ARBA" id="ARBA00023316"/>
    </source>
</evidence>
<comment type="pathway">
    <text evidence="5">Cell wall biogenesis; lipoteichoic acid biosynthesis.</text>
</comment>
<dbReference type="AlphaFoldDB" id="A0A4R6Q7R3"/>
<dbReference type="UniPathway" id="UPA00556"/>
<proteinExistence type="inferred from homology"/>
<dbReference type="NCBIfam" id="TIGR01688">
    <property type="entry name" value="dltC"/>
    <property type="match status" value="1"/>
</dbReference>
<dbReference type="GO" id="GO:0005737">
    <property type="term" value="C:cytoplasm"/>
    <property type="evidence" value="ECO:0007669"/>
    <property type="project" value="UniProtKB-SubCell"/>
</dbReference>
<comment type="similarity">
    <text evidence="5">Belongs to the DltC family.</text>
</comment>
<keyword evidence="1 5" id="KW-0596">Phosphopantetheine</keyword>
<comment type="function">
    <text evidence="5">Carrier protein involved in the D-alanylation of lipoteichoic acid (LTA). The loading of thioester-linked D-alanine onto DltC is catalyzed by D-alanine--D-alanyl carrier protein ligase DltA. The DltC-carried D-alanyl group is further transferred to cell membrane phosphatidylglycerol (PG) by forming an ester bond, probably catalyzed by DltD. D-alanylation of LTA plays an important role in modulating the properties of the cell wall in Gram-positive bacteria, influencing the net charge of the cell wall.</text>
</comment>
<dbReference type="InterPro" id="IPR003230">
    <property type="entry name" value="DltC"/>
</dbReference>
<evidence type="ECO:0000313" key="8">
    <source>
        <dbReference type="Proteomes" id="UP000295500"/>
    </source>
</evidence>
<organism evidence="7 8">
    <name type="scientific">Aminicella lysinilytica</name>
    <dbReference type="NCBI Taxonomy" id="433323"/>
    <lineage>
        <taxon>Bacteria</taxon>
        <taxon>Bacillati</taxon>
        <taxon>Bacillota</taxon>
        <taxon>Clostridia</taxon>
        <taxon>Peptostreptococcales</taxon>
        <taxon>Anaerovoracaceae</taxon>
        <taxon>Aminicella</taxon>
    </lineage>
</organism>
<sequence>MEEKLLDILEDICGDEIVKEDHDVNLVEEDLMDSLDYTELLIAIEENFGVVIAPSEVTREQMNTPNKIIGVIKSKM</sequence>
<dbReference type="PROSITE" id="PS50075">
    <property type="entry name" value="CARRIER"/>
    <property type="match status" value="1"/>
</dbReference>
<keyword evidence="4 5" id="KW-0961">Cell wall biogenesis/degradation</keyword>
<feature type="domain" description="Carrier" evidence="6">
    <location>
        <begin position="1"/>
        <end position="76"/>
    </location>
</feature>
<evidence type="ECO:0000256" key="5">
    <source>
        <dbReference type="HAMAP-Rule" id="MF_00565"/>
    </source>
</evidence>
<protein>
    <recommendedName>
        <fullName evidence="5">D-alanyl carrier protein</fullName>
        <shortName evidence="5">DCP</shortName>
    </recommendedName>
    <alternativeName>
        <fullName evidence="5">D-alanine--poly(phosphoribitol) ligase subunit 2</fullName>
    </alternativeName>
</protein>
<dbReference type="GO" id="GO:0016874">
    <property type="term" value="F:ligase activity"/>
    <property type="evidence" value="ECO:0007669"/>
    <property type="project" value="UniProtKB-KW"/>
</dbReference>
<evidence type="ECO:0000256" key="3">
    <source>
        <dbReference type="ARBA" id="ARBA00022553"/>
    </source>
</evidence>
<keyword evidence="7" id="KW-0436">Ligase</keyword>
<dbReference type="GO" id="GO:0036370">
    <property type="term" value="F:D-alanyl carrier activity"/>
    <property type="evidence" value="ECO:0007669"/>
    <property type="project" value="UniProtKB-UniRule"/>
</dbReference>
<comment type="subcellular location">
    <subcellularLocation>
        <location evidence="5">Cytoplasm</location>
    </subcellularLocation>
</comment>
<dbReference type="Proteomes" id="UP000295500">
    <property type="component" value="Unassembled WGS sequence"/>
</dbReference>
<dbReference type="InterPro" id="IPR036736">
    <property type="entry name" value="ACP-like_sf"/>
</dbReference>
<keyword evidence="8" id="KW-1185">Reference proteome</keyword>
<dbReference type="GO" id="GO:0071555">
    <property type="term" value="P:cell wall organization"/>
    <property type="evidence" value="ECO:0007669"/>
    <property type="project" value="UniProtKB-KW"/>
</dbReference>
<keyword evidence="2 5" id="KW-0963">Cytoplasm</keyword>
<name>A0A4R6Q7R3_9FIRM</name>
<dbReference type="NCBIfam" id="NF003464">
    <property type="entry name" value="PRK05087.1"/>
    <property type="match status" value="1"/>
</dbReference>
<evidence type="ECO:0000313" key="7">
    <source>
        <dbReference type="EMBL" id="TDP57663.1"/>
    </source>
</evidence>
<feature type="modified residue" description="O-(pantetheine 4'-phosphoryl)serine" evidence="5">
    <location>
        <position position="34"/>
    </location>
</feature>
<evidence type="ECO:0000256" key="2">
    <source>
        <dbReference type="ARBA" id="ARBA00022490"/>
    </source>
</evidence>
<gene>
    <name evidence="5" type="primary">dltC</name>
    <name evidence="7" type="ORF">EV211_11131</name>
</gene>
<comment type="PTM">
    <text evidence="5">4'-phosphopantetheine is transferred from CoA to a specific serine of apo-DCP.</text>
</comment>
<dbReference type="OrthoDB" id="6462171at2"/>
<accession>A0A4R6Q7R3</accession>
<dbReference type="RefSeq" id="WP_133528181.1">
    <property type="nucleotide sequence ID" value="NZ_SNXO01000011.1"/>
</dbReference>
<reference evidence="7 8" key="1">
    <citation type="submission" date="2019-03" db="EMBL/GenBank/DDBJ databases">
        <title>Genomic Encyclopedia of Type Strains, Phase IV (KMG-IV): sequencing the most valuable type-strain genomes for metagenomic binning, comparative biology and taxonomic classification.</title>
        <authorList>
            <person name="Goeker M."/>
        </authorList>
    </citation>
    <scope>NUCLEOTIDE SEQUENCE [LARGE SCALE GENOMIC DNA]</scope>
    <source>
        <strain evidence="7 8">DSM 28287</strain>
    </source>
</reference>
<dbReference type="HAMAP" id="MF_00565">
    <property type="entry name" value="DltC"/>
    <property type="match status" value="1"/>
</dbReference>
<comment type="caution">
    <text evidence="7">The sequence shown here is derived from an EMBL/GenBank/DDBJ whole genome shotgun (WGS) entry which is preliminary data.</text>
</comment>
<dbReference type="SUPFAM" id="SSF47336">
    <property type="entry name" value="ACP-like"/>
    <property type="match status" value="1"/>
</dbReference>
<evidence type="ECO:0000259" key="6">
    <source>
        <dbReference type="PROSITE" id="PS50075"/>
    </source>
</evidence>
<dbReference type="GO" id="GO:0070395">
    <property type="term" value="P:lipoteichoic acid biosynthetic process"/>
    <property type="evidence" value="ECO:0007669"/>
    <property type="project" value="UniProtKB-UniRule"/>
</dbReference>
<dbReference type="Gene3D" id="1.10.1200.10">
    <property type="entry name" value="ACP-like"/>
    <property type="match status" value="1"/>
</dbReference>
<evidence type="ECO:0000256" key="1">
    <source>
        <dbReference type="ARBA" id="ARBA00022450"/>
    </source>
</evidence>
<dbReference type="InterPro" id="IPR009081">
    <property type="entry name" value="PP-bd_ACP"/>
</dbReference>
<keyword evidence="3 5" id="KW-0597">Phosphoprotein</keyword>
<dbReference type="Pfam" id="PF00550">
    <property type="entry name" value="PP-binding"/>
    <property type="match status" value="1"/>
</dbReference>
<dbReference type="EMBL" id="SNXO01000011">
    <property type="protein sequence ID" value="TDP57663.1"/>
    <property type="molecule type" value="Genomic_DNA"/>
</dbReference>